<organism evidence="2 3">
    <name type="scientific">Blattamonas nauphoetae</name>
    <dbReference type="NCBI Taxonomy" id="2049346"/>
    <lineage>
        <taxon>Eukaryota</taxon>
        <taxon>Metamonada</taxon>
        <taxon>Preaxostyla</taxon>
        <taxon>Oxymonadida</taxon>
        <taxon>Blattamonas</taxon>
    </lineage>
</organism>
<dbReference type="Proteomes" id="UP001281761">
    <property type="component" value="Unassembled WGS sequence"/>
</dbReference>
<feature type="compositionally biased region" description="Low complexity" evidence="1">
    <location>
        <begin position="1265"/>
        <end position="1276"/>
    </location>
</feature>
<feature type="region of interest" description="Disordered" evidence="1">
    <location>
        <begin position="1153"/>
        <end position="1175"/>
    </location>
</feature>
<evidence type="ECO:0008006" key="4">
    <source>
        <dbReference type="Google" id="ProtNLM"/>
    </source>
</evidence>
<gene>
    <name evidence="2" type="ORF">BLNAU_8863</name>
</gene>
<accession>A0ABQ9XX86</accession>
<proteinExistence type="predicted"/>
<feature type="compositionally biased region" description="Low complexity" evidence="1">
    <location>
        <begin position="1553"/>
        <end position="1566"/>
    </location>
</feature>
<comment type="caution">
    <text evidence="2">The sequence shown here is derived from an EMBL/GenBank/DDBJ whole genome shotgun (WGS) entry which is preliminary data.</text>
</comment>
<feature type="compositionally biased region" description="Polar residues" evidence="1">
    <location>
        <begin position="1243"/>
        <end position="1255"/>
    </location>
</feature>
<sequence>MQGITIQSPLITPLNSFIFHGPTGIERNRSSRCTLCDSKPLLLKAHSVCDVCGLSACNTCTVRYSPFPTESFTDCPSISSVCKCCHSLFEPNAYSTSESHELIKNRTSILLFCSNSHPSLQHVFLRFQDDLPALDSKLSLSDNPIIEGTSVFTPHVKMCMFDFLAHLSSVPSPTEKEKGDSSSISFAIRQIQQQESEMAQPAAFNHPVFLSPVPSFYAGFSYSPQDTADNDSIPSLNLQTQHFTFGSEKCICGGMLCLIFHTLSLLLSSLPKPDARLLEFDVSESVEIAAAHCLSSEEPQSLSLSHALLVFLHVLSCHCQLLSTISCFETIFEHATSLSVLLSTPLTHSIPTTFHTLSPSPFSDLVEQRNRKKFRNVGNEELSGQMSLSDALGSDLSLSSSTSLRCQTPFFPSDETPTIFISLTVKWRGKESDRLKERNKDTLRHVDLTQVIFLFFRNLHHLSHSAQDSSEHISDQISRHPLFTFVHSLLHSTSTVLLSAQLMHQHLRALTWADLLSSFPSLVSLNWDLEGMSDIVKSPILGVTNEKASFSSSLLSHAMNSAQSDEKSEGMAFIALQRVFSLLSVSFEMCVHFDSPGIVAHSSLSILSPFLSSVSLFISQLHSASGHRTNTFSMSDPSLVETTPSAPRTELPHVLPIHNSPPKNVSPPIFQSTQVASCEWLPSVPIISSGLFVSSPTVLISLLSSLLLSIRSSASSPTDTHTISFSSSLIRFISTVFSLDFAPITPHQADSSSPSSPEPKVVVVEPLSSNSAILPLFSVFSLPQIISPSLSVAPLDFIDFFSAFQQDRIPILQSQSALPVPTLNHPSPPPSASSFFFISQHQAQSTHNLPFMSPDPSTTSLHNLASSASHSSSSVALSATPYQTPIEDSVHRDMIDRSFERADVLLSGLFLRKGGLCSLFGERFWIPLLDVYRLSLTCLCEVFLQKACRPEMEKTMISEGRMILGGILRFMKLSEKKEEMERRGMRIDRSLMLKRKKEIIRRWTNKLLAEHDDIALSENDLGLRGVRQKDAWKDVGVELDLLTLLNTSPPLFDVSDLFENESEWGLFIEWAVLEKKRKEDVVLAVHTSSILLSILLLTPDTLSHIVFNEQLSHIDHLFETTLALADGIERGVSWMVEDEVDCLRFCLNPSLDSGRPKQGKKKNSSKLSRDGEHDESRRLLNASYAPGIQSFLSGVLKEEIVSLCEKCWGKKGEQEEEEQMQTDTNTSEMKTEEWREEEEPAQTDRTTLDLTQSVIYSVPQPTPPSSSVNVSVISSSPPSPPSPSTPISAATSTLFVLSPSPFEEEMKDGQNEDRRVFGHHIDLKSEDSDVESIIFDRNENSQKKRENIDEDENGFPREFMPLVLPLLFASRLLSLSLSPQSIQPLTPLLLSKSSLLRSSLLSPLLPFSLSAASLFFIALSTHQTSLPKLEKANLLEAAELWARTPIFVDTRKSNERVYHPSAQLDVKGELDVKDTEIYHHSRSIDSHPLLTVSLTNHHTPIPATKLLDVSNVPDSLETLLDSDLDSSSVVLETLPIKPLSFHPNHSQHHLANSPSPTASESSGSHSQIEHALTAVPQENSPSPPVTHPHSAPLASRALPSPQTSPNFSSFDDSPFLASMVSLADAHPASSAPMPFSCLSFLPSRFNHHTDYGALSLESILLCSSSRSSFSAGSMSFMFETCDCLNAALLCLFHRLVSHPASSRLLELMLKCVEVFIPFEEQTKRDRPKPDSVFDEMRQIVSDSLVPLLSSLKIPSTHLLSTLFQLLRTECGCRAFLNLRLPKTDATRTLLSAILSAHPRTVSSFNVPPASEITPFPILTLSPHHFNLLSL</sequence>
<evidence type="ECO:0000313" key="3">
    <source>
        <dbReference type="Proteomes" id="UP001281761"/>
    </source>
</evidence>
<name>A0ABQ9XX86_9EUKA</name>
<reference evidence="2 3" key="1">
    <citation type="journal article" date="2022" name="bioRxiv">
        <title>Genomics of Preaxostyla Flagellates Illuminates Evolutionary Transitions and the Path Towards Mitochondrial Loss.</title>
        <authorList>
            <person name="Novak L.V.F."/>
            <person name="Treitli S.C."/>
            <person name="Pyrih J."/>
            <person name="Halakuc P."/>
            <person name="Pipaliya S.V."/>
            <person name="Vacek V."/>
            <person name="Brzon O."/>
            <person name="Soukal P."/>
            <person name="Eme L."/>
            <person name="Dacks J.B."/>
            <person name="Karnkowska A."/>
            <person name="Elias M."/>
            <person name="Hampl V."/>
        </authorList>
    </citation>
    <scope>NUCLEOTIDE SEQUENCE [LARGE SCALE GENOMIC DNA]</scope>
    <source>
        <strain evidence="2">NAU3</strain>
        <tissue evidence="2">Gut</tissue>
    </source>
</reference>
<protein>
    <recommendedName>
        <fullName evidence="4">FYVE-type domain-containing protein</fullName>
    </recommendedName>
</protein>
<dbReference type="PANTHER" id="PTHR24216">
    <property type="entry name" value="PAXILLIN-RELATED"/>
    <property type="match status" value="1"/>
</dbReference>
<dbReference type="EMBL" id="JARBJD010000059">
    <property type="protein sequence ID" value="KAK2956083.1"/>
    <property type="molecule type" value="Genomic_DNA"/>
</dbReference>
<evidence type="ECO:0000256" key="1">
    <source>
        <dbReference type="SAM" id="MobiDB-lite"/>
    </source>
</evidence>
<keyword evidence="3" id="KW-1185">Reference proteome</keyword>
<evidence type="ECO:0000313" key="2">
    <source>
        <dbReference type="EMBL" id="KAK2956083.1"/>
    </source>
</evidence>
<feature type="region of interest" description="Disordered" evidence="1">
    <location>
        <begin position="1211"/>
        <end position="1288"/>
    </location>
</feature>
<feature type="region of interest" description="Disordered" evidence="1">
    <location>
        <begin position="1542"/>
        <end position="1606"/>
    </location>
</feature>